<gene>
    <name evidence="2" type="ORF">PXEA_LOCUS13119</name>
</gene>
<name>A0A448WT86_9PLAT</name>
<accession>A0A448WT86</accession>
<dbReference type="EMBL" id="CAAALY010042725">
    <property type="protein sequence ID" value="VEL19679.1"/>
    <property type="molecule type" value="Genomic_DNA"/>
</dbReference>
<evidence type="ECO:0000256" key="1">
    <source>
        <dbReference type="SAM" id="SignalP"/>
    </source>
</evidence>
<feature type="chain" id="PRO_5019007049" evidence="1">
    <location>
        <begin position="25"/>
        <end position="169"/>
    </location>
</feature>
<sequence>MDSVNASILSHLIILLGQISQVKTCHSHLWPICSNCSSDDLFEETVPCNTIPSDTSIRHNSYTTRMNSATTAHFGTVSTSYASNPLNIGDTICRRCLTIQRPHCAGEVGGFGSRFSLEFEVLLSLDSKPGALASSKSSLFDDSRKGFCSSEASRKSEQQIAVNVSGLYC</sequence>
<keyword evidence="3" id="KW-1185">Reference proteome</keyword>
<protein>
    <submittedName>
        <fullName evidence="2">Uncharacterized protein</fullName>
    </submittedName>
</protein>
<organism evidence="2 3">
    <name type="scientific">Protopolystoma xenopodis</name>
    <dbReference type="NCBI Taxonomy" id="117903"/>
    <lineage>
        <taxon>Eukaryota</taxon>
        <taxon>Metazoa</taxon>
        <taxon>Spiralia</taxon>
        <taxon>Lophotrochozoa</taxon>
        <taxon>Platyhelminthes</taxon>
        <taxon>Monogenea</taxon>
        <taxon>Polyopisthocotylea</taxon>
        <taxon>Polystomatidea</taxon>
        <taxon>Polystomatidae</taxon>
        <taxon>Protopolystoma</taxon>
    </lineage>
</organism>
<reference evidence="2" key="1">
    <citation type="submission" date="2018-11" db="EMBL/GenBank/DDBJ databases">
        <authorList>
            <consortium name="Pathogen Informatics"/>
        </authorList>
    </citation>
    <scope>NUCLEOTIDE SEQUENCE</scope>
</reference>
<feature type="signal peptide" evidence="1">
    <location>
        <begin position="1"/>
        <end position="24"/>
    </location>
</feature>
<keyword evidence="1" id="KW-0732">Signal</keyword>
<proteinExistence type="predicted"/>
<dbReference type="Proteomes" id="UP000784294">
    <property type="component" value="Unassembled WGS sequence"/>
</dbReference>
<comment type="caution">
    <text evidence="2">The sequence shown here is derived from an EMBL/GenBank/DDBJ whole genome shotgun (WGS) entry which is preliminary data.</text>
</comment>
<evidence type="ECO:0000313" key="3">
    <source>
        <dbReference type="Proteomes" id="UP000784294"/>
    </source>
</evidence>
<dbReference type="AlphaFoldDB" id="A0A448WT86"/>
<evidence type="ECO:0000313" key="2">
    <source>
        <dbReference type="EMBL" id="VEL19679.1"/>
    </source>
</evidence>